<reference evidence="2 3" key="1">
    <citation type="submission" date="2024-01" db="EMBL/GenBank/DDBJ databases">
        <title>A draft genome for a cacao thread blight-causing isolate of Paramarasmius palmivorus.</title>
        <authorList>
            <person name="Baruah I.K."/>
            <person name="Bukari Y."/>
            <person name="Amoako-Attah I."/>
            <person name="Meinhardt L.W."/>
            <person name="Bailey B.A."/>
            <person name="Cohen S.P."/>
        </authorList>
    </citation>
    <scope>NUCLEOTIDE SEQUENCE [LARGE SCALE GENOMIC DNA]</scope>
    <source>
        <strain evidence="2 3">GH-12</strain>
    </source>
</reference>
<dbReference type="AlphaFoldDB" id="A0AAW0CMT8"/>
<dbReference type="EMBL" id="JAYKXP010000037">
    <property type="protein sequence ID" value="KAK7040296.1"/>
    <property type="molecule type" value="Genomic_DNA"/>
</dbReference>
<feature type="compositionally biased region" description="Basic and acidic residues" evidence="1">
    <location>
        <begin position="62"/>
        <end position="73"/>
    </location>
</feature>
<gene>
    <name evidence="2" type="ORF">VNI00_009764</name>
</gene>
<accession>A0AAW0CMT8</accession>
<comment type="caution">
    <text evidence="2">The sequence shown here is derived from an EMBL/GenBank/DDBJ whole genome shotgun (WGS) entry which is preliminary data.</text>
</comment>
<evidence type="ECO:0000256" key="1">
    <source>
        <dbReference type="SAM" id="MobiDB-lite"/>
    </source>
</evidence>
<name>A0AAW0CMT8_9AGAR</name>
<sequence length="73" mass="8392">MDLQKYYNEQLGQQMHIPGLLQARQKPSSQAPPNDRSGVQHMEGGTDDDIEVEKDDEGWYTAKREHLKTASHR</sequence>
<keyword evidence="3" id="KW-1185">Reference proteome</keyword>
<feature type="region of interest" description="Disordered" evidence="1">
    <location>
        <begin position="18"/>
        <end position="73"/>
    </location>
</feature>
<proteinExistence type="predicted"/>
<protein>
    <submittedName>
        <fullName evidence="2">Uncharacterized protein</fullName>
    </submittedName>
</protein>
<organism evidence="2 3">
    <name type="scientific">Paramarasmius palmivorus</name>
    <dbReference type="NCBI Taxonomy" id="297713"/>
    <lineage>
        <taxon>Eukaryota</taxon>
        <taxon>Fungi</taxon>
        <taxon>Dikarya</taxon>
        <taxon>Basidiomycota</taxon>
        <taxon>Agaricomycotina</taxon>
        <taxon>Agaricomycetes</taxon>
        <taxon>Agaricomycetidae</taxon>
        <taxon>Agaricales</taxon>
        <taxon>Marasmiineae</taxon>
        <taxon>Marasmiaceae</taxon>
        <taxon>Paramarasmius</taxon>
    </lineage>
</organism>
<dbReference type="Proteomes" id="UP001383192">
    <property type="component" value="Unassembled WGS sequence"/>
</dbReference>
<evidence type="ECO:0000313" key="2">
    <source>
        <dbReference type="EMBL" id="KAK7040296.1"/>
    </source>
</evidence>
<feature type="compositionally biased region" description="Acidic residues" evidence="1">
    <location>
        <begin position="45"/>
        <end position="58"/>
    </location>
</feature>
<evidence type="ECO:0000313" key="3">
    <source>
        <dbReference type="Proteomes" id="UP001383192"/>
    </source>
</evidence>